<feature type="compositionally biased region" description="Basic and acidic residues" evidence="1">
    <location>
        <begin position="152"/>
        <end position="165"/>
    </location>
</feature>
<reference evidence="2 3" key="1">
    <citation type="submission" date="2024-04" db="EMBL/GenBank/DDBJ databases">
        <authorList>
            <person name="Fracassetti M."/>
        </authorList>
    </citation>
    <scope>NUCLEOTIDE SEQUENCE [LARGE SCALE GENOMIC DNA]</scope>
</reference>
<feature type="region of interest" description="Disordered" evidence="1">
    <location>
        <begin position="140"/>
        <end position="165"/>
    </location>
</feature>
<sequence length="165" mass="17509">MSSSQLSDLEWAQINQQLQQEIDALDRVAMAREWKGAVEPPSGAPATIAEGAGAGELCTAKEDEDDGVDNTAEPRQSWEQVELTGDGKIKGGDLVTLTAAIKQPTPTTDETMDLEEWLEQPASPIEAVTGGAAVQVDRAEEDAPRGWAAPTEAEKEVVDADAGEH</sequence>
<evidence type="ECO:0000313" key="2">
    <source>
        <dbReference type="EMBL" id="CAL1404539.1"/>
    </source>
</evidence>
<name>A0AAV2G1K2_9ROSI</name>
<dbReference type="EMBL" id="OZ034820">
    <property type="protein sequence ID" value="CAL1404539.1"/>
    <property type="molecule type" value="Genomic_DNA"/>
</dbReference>
<proteinExistence type="predicted"/>
<evidence type="ECO:0000313" key="3">
    <source>
        <dbReference type="Proteomes" id="UP001497516"/>
    </source>
</evidence>
<evidence type="ECO:0000256" key="1">
    <source>
        <dbReference type="SAM" id="MobiDB-lite"/>
    </source>
</evidence>
<dbReference type="AlphaFoldDB" id="A0AAV2G1K2"/>
<feature type="region of interest" description="Disordered" evidence="1">
    <location>
        <begin position="36"/>
        <end position="75"/>
    </location>
</feature>
<organism evidence="2 3">
    <name type="scientific">Linum trigynum</name>
    <dbReference type="NCBI Taxonomy" id="586398"/>
    <lineage>
        <taxon>Eukaryota</taxon>
        <taxon>Viridiplantae</taxon>
        <taxon>Streptophyta</taxon>
        <taxon>Embryophyta</taxon>
        <taxon>Tracheophyta</taxon>
        <taxon>Spermatophyta</taxon>
        <taxon>Magnoliopsida</taxon>
        <taxon>eudicotyledons</taxon>
        <taxon>Gunneridae</taxon>
        <taxon>Pentapetalae</taxon>
        <taxon>rosids</taxon>
        <taxon>fabids</taxon>
        <taxon>Malpighiales</taxon>
        <taxon>Linaceae</taxon>
        <taxon>Linum</taxon>
    </lineage>
</organism>
<dbReference type="Proteomes" id="UP001497516">
    <property type="component" value="Chromosome 7"/>
</dbReference>
<keyword evidence="3" id="KW-1185">Reference proteome</keyword>
<gene>
    <name evidence="2" type="ORF">LTRI10_LOCUS44387</name>
</gene>
<accession>A0AAV2G1K2</accession>
<protein>
    <submittedName>
        <fullName evidence="2">Uncharacterized protein</fullName>
    </submittedName>
</protein>